<feature type="signal peptide" evidence="3">
    <location>
        <begin position="1"/>
        <end position="22"/>
    </location>
</feature>
<gene>
    <name evidence="6" type="ORF">R2601_04733</name>
</gene>
<evidence type="ECO:0000259" key="5">
    <source>
        <dbReference type="Pfam" id="PF10531"/>
    </source>
</evidence>
<dbReference type="Gene3D" id="3.10.560.10">
    <property type="entry name" value="Outer membrane lipoprotein wza domain like"/>
    <property type="match status" value="1"/>
</dbReference>
<keyword evidence="2" id="KW-0175">Coiled coil</keyword>
<feature type="coiled-coil region" evidence="2">
    <location>
        <begin position="213"/>
        <end position="240"/>
    </location>
</feature>
<dbReference type="Pfam" id="PF10531">
    <property type="entry name" value="SLBB"/>
    <property type="match status" value="1"/>
</dbReference>
<dbReference type="HOGENOM" id="CLU_037300_0_0_5"/>
<feature type="chain" id="PRO_5004171938" evidence="3">
    <location>
        <begin position="23"/>
        <end position="404"/>
    </location>
</feature>
<evidence type="ECO:0000256" key="2">
    <source>
        <dbReference type="SAM" id="Coils"/>
    </source>
</evidence>
<dbReference type="Proteomes" id="UP000006230">
    <property type="component" value="Unassembled WGS sequence"/>
</dbReference>
<dbReference type="Pfam" id="PF02563">
    <property type="entry name" value="Poly_export"/>
    <property type="match status" value="1"/>
</dbReference>
<sequence>MCIGLRLLSFLGIVAFASVAGAQEYRLAPGDVVEVRRSGEEEEVSAVVDANGQIRLVDVGGITVADLTLDEAESMVEAELVAQGFFVDPDVSLMLVSYAPVIVAGDVLNPGMVEFFPGMTVSSALAMAGGSQVQGLTRTEILRLRSMVENDMKVANLNLARAVADLAYHQARLAEGDAPVSVDSALMQGVPAPGLVNFEGMVSERQAQLDALRERTRTLLEFWESEIATIENQRENFDARISVQDEIVASTADALAAARQLSERGLQTASNLSAAEQREADARSKVLELEAAKINATRAIASAQRERVQYLATQRQDALDGVNDAREQIALQTISYSEAVEQVSILSSGSAAAVVASQIVGLDFEIQSRRSDTGTEGEISMSTPILPGDTLLVAIRPLEDEVAN</sequence>
<dbReference type="InterPro" id="IPR019554">
    <property type="entry name" value="Soluble_ligand-bd"/>
</dbReference>
<keyword evidence="7" id="KW-1185">Reference proteome</keyword>
<evidence type="ECO:0000313" key="7">
    <source>
        <dbReference type="Proteomes" id="UP000006230"/>
    </source>
</evidence>
<dbReference type="InterPro" id="IPR003715">
    <property type="entry name" value="Poly_export_N"/>
</dbReference>
<comment type="caution">
    <text evidence="6">The sequence shown here is derived from an EMBL/GenBank/DDBJ whole genome shotgun (WGS) entry which is preliminary data.</text>
</comment>
<dbReference type="Gene3D" id="3.30.1950.10">
    <property type="entry name" value="wza like domain"/>
    <property type="match status" value="1"/>
</dbReference>
<dbReference type="GO" id="GO:0015159">
    <property type="term" value="F:polysaccharide transmembrane transporter activity"/>
    <property type="evidence" value="ECO:0007669"/>
    <property type="project" value="InterPro"/>
</dbReference>
<name>Q0FSF7_SALBH</name>
<evidence type="ECO:0000256" key="1">
    <source>
        <dbReference type="ARBA" id="ARBA00022729"/>
    </source>
</evidence>
<feature type="coiled-coil region" evidence="2">
    <location>
        <begin position="272"/>
        <end position="306"/>
    </location>
</feature>
<dbReference type="AlphaFoldDB" id="Q0FSF7"/>
<dbReference type="PANTHER" id="PTHR33619">
    <property type="entry name" value="POLYSACCHARIDE EXPORT PROTEIN GFCE-RELATED"/>
    <property type="match status" value="1"/>
</dbReference>
<dbReference type="STRING" id="314265.R2601_04733"/>
<protein>
    <submittedName>
        <fullName evidence="6">Uncharacterized protein</fullName>
    </submittedName>
</protein>
<evidence type="ECO:0000256" key="3">
    <source>
        <dbReference type="SAM" id="SignalP"/>
    </source>
</evidence>
<accession>Q0FSF7</accession>
<dbReference type="GeneID" id="92503096"/>
<proteinExistence type="predicted"/>
<organism evidence="6 7">
    <name type="scientific">Salipiger bermudensis (strain DSM 26914 / JCM 13377 / KCTC 12554 / HTCC2601)</name>
    <name type="common">Pelagibaca bermudensis</name>
    <dbReference type="NCBI Taxonomy" id="314265"/>
    <lineage>
        <taxon>Bacteria</taxon>
        <taxon>Pseudomonadati</taxon>
        <taxon>Pseudomonadota</taxon>
        <taxon>Alphaproteobacteria</taxon>
        <taxon>Rhodobacterales</taxon>
        <taxon>Roseobacteraceae</taxon>
        <taxon>Salipiger</taxon>
    </lineage>
</organism>
<evidence type="ECO:0000313" key="6">
    <source>
        <dbReference type="EMBL" id="EAU47044.1"/>
    </source>
</evidence>
<feature type="domain" description="Soluble ligand binding" evidence="5">
    <location>
        <begin position="101"/>
        <end position="133"/>
    </location>
</feature>
<dbReference type="RefSeq" id="WP_007802590.1">
    <property type="nucleotide sequence ID" value="NZ_DS022277.1"/>
</dbReference>
<keyword evidence="1 3" id="KW-0732">Signal</keyword>
<dbReference type="PANTHER" id="PTHR33619:SF3">
    <property type="entry name" value="POLYSACCHARIDE EXPORT PROTEIN GFCE-RELATED"/>
    <property type="match status" value="1"/>
</dbReference>
<dbReference type="eggNOG" id="COG1596">
    <property type="taxonomic scope" value="Bacteria"/>
</dbReference>
<reference evidence="6 7" key="1">
    <citation type="journal article" date="2010" name="J. Bacteriol.">
        <title>Genome sequences of Pelagibaca bermudensis HTCC2601T and Maritimibacter alkaliphilus HTCC2654T, the type strains of two marine Roseobacter genera.</title>
        <authorList>
            <person name="Thrash J.C."/>
            <person name="Cho J.C."/>
            <person name="Ferriera S."/>
            <person name="Johnson J."/>
            <person name="Vergin K.L."/>
            <person name="Giovannoni S.J."/>
        </authorList>
    </citation>
    <scope>NUCLEOTIDE SEQUENCE [LARGE SCALE GENOMIC DNA]</scope>
    <source>
        <strain evidence="7">DSM 26914 / JCM 13377 / KCTC 12554 / HTCC2601</strain>
    </source>
</reference>
<dbReference type="EMBL" id="AATQ01000009">
    <property type="protein sequence ID" value="EAU47044.1"/>
    <property type="molecule type" value="Genomic_DNA"/>
</dbReference>
<evidence type="ECO:0000259" key="4">
    <source>
        <dbReference type="Pfam" id="PF02563"/>
    </source>
</evidence>
<dbReference type="InterPro" id="IPR049712">
    <property type="entry name" value="Poly_export"/>
</dbReference>
<feature type="domain" description="Polysaccharide export protein N-terminal" evidence="4">
    <location>
        <begin position="22"/>
        <end position="94"/>
    </location>
</feature>